<proteinExistence type="predicted"/>
<dbReference type="Pfam" id="PF02811">
    <property type="entry name" value="PHP"/>
    <property type="match status" value="1"/>
</dbReference>
<dbReference type="Proteomes" id="UP000274458">
    <property type="component" value="Chromosome"/>
</dbReference>
<dbReference type="GO" id="GO:0006260">
    <property type="term" value="P:DNA replication"/>
    <property type="evidence" value="ECO:0007669"/>
    <property type="project" value="UniProtKB-KW"/>
</dbReference>
<comment type="catalytic activity">
    <reaction evidence="9">
        <text>DNA(n) + a 2'-deoxyribonucleoside 5'-triphosphate = DNA(n+1) + diphosphate</text>
        <dbReference type="Rhea" id="RHEA:22508"/>
        <dbReference type="Rhea" id="RHEA-COMP:17339"/>
        <dbReference type="Rhea" id="RHEA-COMP:17340"/>
        <dbReference type="ChEBI" id="CHEBI:33019"/>
        <dbReference type="ChEBI" id="CHEBI:61560"/>
        <dbReference type="ChEBI" id="CHEBI:173112"/>
        <dbReference type="EC" id="2.7.7.7"/>
    </reaction>
</comment>
<evidence type="ECO:0000313" key="12">
    <source>
        <dbReference type="Proteomes" id="UP000274458"/>
    </source>
</evidence>
<feature type="domain" description="Polymerase/histidinol phosphatase N-terminal" evidence="10">
    <location>
        <begin position="7"/>
        <end position="74"/>
    </location>
</feature>
<evidence type="ECO:0000256" key="2">
    <source>
        <dbReference type="ARBA" id="ARBA00012417"/>
    </source>
</evidence>
<dbReference type="PANTHER" id="PTHR32294">
    <property type="entry name" value="DNA POLYMERASE III SUBUNIT ALPHA"/>
    <property type="match status" value="1"/>
</dbReference>
<dbReference type="KEGG" id="aade:C3B56_00047"/>
<dbReference type="InterPro" id="IPR041931">
    <property type="entry name" value="DNA_pol3_alpha_thumb_dom"/>
</dbReference>
<dbReference type="GO" id="GO:0008408">
    <property type="term" value="F:3'-5' exonuclease activity"/>
    <property type="evidence" value="ECO:0007669"/>
    <property type="project" value="InterPro"/>
</dbReference>
<evidence type="ECO:0000259" key="10">
    <source>
        <dbReference type="SMART" id="SM00481"/>
    </source>
</evidence>
<accession>A0A3Q9CL88</accession>
<dbReference type="CDD" id="cd07433">
    <property type="entry name" value="PHP_PolIIIA_DnaE1"/>
    <property type="match status" value="1"/>
</dbReference>
<dbReference type="RefSeq" id="WP_126071439.1">
    <property type="nucleotide sequence ID" value="NZ_CP026513.1"/>
</dbReference>
<evidence type="ECO:0000256" key="6">
    <source>
        <dbReference type="ARBA" id="ARBA00022695"/>
    </source>
</evidence>
<evidence type="ECO:0000256" key="5">
    <source>
        <dbReference type="ARBA" id="ARBA00022679"/>
    </source>
</evidence>
<comment type="subcellular location">
    <subcellularLocation>
        <location evidence="1">Cytoplasm</location>
    </subcellularLocation>
</comment>
<keyword evidence="6 11" id="KW-0548">Nucleotidyltransferase</keyword>
<dbReference type="InterPro" id="IPR004805">
    <property type="entry name" value="DnaE2/DnaE/PolC"/>
</dbReference>
<dbReference type="InterPro" id="IPR011708">
    <property type="entry name" value="DNA_pol3_alpha_NTPase_dom"/>
</dbReference>
<evidence type="ECO:0000256" key="8">
    <source>
        <dbReference type="ARBA" id="ARBA00022932"/>
    </source>
</evidence>
<protein>
    <recommendedName>
        <fullName evidence="3">DNA polymerase III subunit alpha</fullName>
        <ecNumber evidence="2">2.7.7.7</ecNumber>
    </recommendedName>
</protein>
<dbReference type="Gene3D" id="1.10.10.1600">
    <property type="entry name" value="Bacterial DNA polymerase III alpha subunit, thumb domain"/>
    <property type="match status" value="1"/>
</dbReference>
<dbReference type="PANTHER" id="PTHR32294:SF0">
    <property type="entry name" value="DNA POLYMERASE III SUBUNIT ALPHA"/>
    <property type="match status" value="1"/>
</dbReference>
<dbReference type="Gene3D" id="1.10.150.870">
    <property type="match status" value="1"/>
</dbReference>
<dbReference type="OrthoDB" id="9803237at2"/>
<dbReference type="SUPFAM" id="SSF89550">
    <property type="entry name" value="PHP domain-like"/>
    <property type="match status" value="1"/>
</dbReference>
<dbReference type="InterPro" id="IPR029460">
    <property type="entry name" value="DNAPol_HHH"/>
</dbReference>
<gene>
    <name evidence="11" type="primary">dnaE</name>
    <name evidence="11" type="ORF">C3B56_00047</name>
</gene>
<dbReference type="AlphaFoldDB" id="A0A3Q9CL88"/>
<dbReference type="InterPro" id="IPR003141">
    <property type="entry name" value="Pol/His_phosphatase_N"/>
</dbReference>
<dbReference type="Pfam" id="PF17657">
    <property type="entry name" value="DNA_pol3_finger"/>
    <property type="match status" value="1"/>
</dbReference>
<reference evidence="11 12" key="1">
    <citation type="journal article" date="2018" name="Genome Biol. Evol.">
        <title>Partnering With a Pest: Genomes of Hemlock Woolly Adelgid Symbionts Reveal Atypical Nutritional Provisioning Patterns in Dual-Obligate Bacteria.</title>
        <authorList>
            <person name="Weglarz K.M."/>
            <person name="Havill N.P."/>
            <person name="Burke G.R."/>
            <person name="von Dohlen C.D."/>
        </authorList>
    </citation>
    <scope>NUCLEOTIDE SEQUENCE [LARGE SCALE GENOMIC DNA]</scope>
    <source>
        <strain evidence="11">ENA</strain>
    </source>
</reference>
<dbReference type="NCBIfam" id="TIGR00594">
    <property type="entry name" value="polc"/>
    <property type="match status" value="1"/>
</dbReference>
<dbReference type="InterPro" id="IPR049821">
    <property type="entry name" value="PolIIIA_DnaE1_PHP"/>
</dbReference>
<dbReference type="InterPro" id="IPR004013">
    <property type="entry name" value="PHP_dom"/>
</dbReference>
<dbReference type="NCBIfam" id="NF004226">
    <property type="entry name" value="PRK05673.1"/>
    <property type="match status" value="1"/>
</dbReference>
<dbReference type="SMART" id="SM00481">
    <property type="entry name" value="POLIIIAc"/>
    <property type="match status" value="1"/>
</dbReference>
<dbReference type="InterPro" id="IPR040982">
    <property type="entry name" value="DNA_pol3_finger"/>
</dbReference>
<evidence type="ECO:0000256" key="9">
    <source>
        <dbReference type="ARBA" id="ARBA00049244"/>
    </source>
</evidence>
<evidence type="ECO:0000256" key="4">
    <source>
        <dbReference type="ARBA" id="ARBA00022490"/>
    </source>
</evidence>
<keyword evidence="12" id="KW-1185">Reference proteome</keyword>
<dbReference type="GO" id="GO:0003887">
    <property type="term" value="F:DNA-directed DNA polymerase activity"/>
    <property type="evidence" value="ECO:0007669"/>
    <property type="project" value="UniProtKB-KW"/>
</dbReference>
<sequence>MNISDFVHLRVHSDFSLQDGLNKVDFLIRKAKKMNMKSIAITDFTNMYGVIKFYNKAHFYGIKPIIGVDFKIKWNIFGIKNSKITILAMNMIGYKNLIKITSLAYKNIHNINNNLEINFKYLVKYNQGIILLSGGCYGDIGQSLLTNNKKSLIFFLNFYKKYFNNNFYLEIMRTGRINEEFYINLVLNLSINKKLPLVATNEVCFLNKSDFYIHEVRVAIYNKYNLNNYYHKIYSEQQYMRSSQEMCSIFYDIPSAIQNSVEISKRCNVILNLNKNFLPKFHITKLSEKKILILKSKNGLEKKISNNLIFKKNKRKIFKKYKKRLLKELNIINKSKFSGYFLIVMEFIQWAKKNKIPVGPGRGSGAGSLVAYSLNITNLDPIKFNLLFERFLNLERISMPDFDIDFCMNKRDKVIKHVIKLYGKNKVAQIITFGTMTAKAVIRDVGRALGNSYRFVDRIAKLIPMNQGISLKKSFKKSKKLLEIYEYNDEARILINIAIKLEGVIKNVGKHAGGIVISPSKITNFVPLYCDHKSNNLITQFDKYDIEKIGLIKFDFLGLRTLTTINSTIKFINKKNKKYNNNIININNISLSDKKVFLKLQEINTTSIFQLESYGMRELIYKLKPDCFEDIIALISLFRPGPLQSGMVENFINRKHGKEIIYYPNIKWQHISLKKILKSTYGIILYQEQIMEIAKKIANYTLGDADILCRSMSKKNFYEMKKQKKFFELKAIKNGINKKLAINIFNLISKFAGYGFNKSHSTSYALLSYQTLWLKTYYPAEFMLSVMNSDIDNIEKIVKLIYECYNINLKIIPPNINYSVYKFSINKNGDIIYGMGAIKGIQKKLINNIILSRKKFGKFINLYDLCLKANIKKKHIKIIEKIIKSGSLDSFNIKREILINLLSNTIKSSEQYHYNKKIGQLQIFQKDNNIIKINKILKKNIKYFKYWNNSLKLENEKKTLGLYITDHPINKYNNILKKYINYNIKEILNIKYNKEKIMISGLITSVNFINTNKNVNICKCILDDCYSQLEVIFFSNIFKKYVNIISKNIIVIIKGLIQYDVFKNKNKLIAYNLIHINNLEKYKLFSINLYFMEYHINNIFIKKIYKLLNLYSNGYIKIIFFYKKNKKIKKLFCNNYIYVKYNLNFIKKINLLFGLNKIKLNSIYKK</sequence>
<dbReference type="Pfam" id="PF07733">
    <property type="entry name" value="DNA_pol3_alpha"/>
    <property type="match status" value="1"/>
</dbReference>
<dbReference type="Gene3D" id="3.20.20.140">
    <property type="entry name" value="Metal-dependent hydrolases"/>
    <property type="match status" value="1"/>
</dbReference>
<dbReference type="GO" id="GO:0005737">
    <property type="term" value="C:cytoplasm"/>
    <property type="evidence" value="ECO:0007669"/>
    <property type="project" value="UniProtKB-SubCell"/>
</dbReference>
<name>A0A3Q9CL88_9ENTR</name>
<dbReference type="InterPro" id="IPR016195">
    <property type="entry name" value="Pol/histidinol_Pase-like"/>
</dbReference>
<keyword evidence="7" id="KW-0235">DNA replication</keyword>
<keyword evidence="4" id="KW-0963">Cytoplasm</keyword>
<dbReference type="EMBL" id="CP026513">
    <property type="protein sequence ID" value="AZP36173.1"/>
    <property type="molecule type" value="Genomic_DNA"/>
</dbReference>
<evidence type="ECO:0000256" key="3">
    <source>
        <dbReference type="ARBA" id="ARBA00019114"/>
    </source>
</evidence>
<evidence type="ECO:0000313" key="11">
    <source>
        <dbReference type="EMBL" id="AZP36173.1"/>
    </source>
</evidence>
<keyword evidence="5 11" id="KW-0808">Transferase</keyword>
<evidence type="ECO:0000256" key="7">
    <source>
        <dbReference type="ARBA" id="ARBA00022705"/>
    </source>
</evidence>
<dbReference type="Pfam" id="PF14579">
    <property type="entry name" value="HHH_6"/>
    <property type="match status" value="1"/>
</dbReference>
<dbReference type="EC" id="2.7.7.7" evidence="2"/>
<organism evidence="11 12">
    <name type="scientific">Candidatus Annandia adelgestsuga</name>
    <dbReference type="NCBI Taxonomy" id="1302411"/>
    <lineage>
        <taxon>Bacteria</taxon>
        <taxon>Pseudomonadati</taxon>
        <taxon>Pseudomonadota</taxon>
        <taxon>Gammaproteobacteria</taxon>
        <taxon>Enterobacterales</taxon>
        <taxon>Enterobacteriaceae</taxon>
        <taxon>Candidatus Annandia</taxon>
    </lineage>
</organism>
<evidence type="ECO:0000256" key="1">
    <source>
        <dbReference type="ARBA" id="ARBA00004496"/>
    </source>
</evidence>
<keyword evidence="8" id="KW-0239">DNA-directed DNA polymerase</keyword>